<gene>
    <name evidence="4" type="ORF">HSACCH_00647</name>
</gene>
<dbReference type="InterPro" id="IPR007730">
    <property type="entry name" value="SPOR-like_dom"/>
</dbReference>
<dbReference type="SUPFAM" id="SSF110997">
    <property type="entry name" value="Sporulation related repeat"/>
    <property type="match status" value="1"/>
</dbReference>
<dbReference type="InParanoid" id="M5DY61"/>
<dbReference type="EMBL" id="CAUI01000005">
    <property type="protein sequence ID" value="CCU78484.1"/>
    <property type="molecule type" value="Genomic_DNA"/>
</dbReference>
<feature type="domain" description="SPOR" evidence="3">
    <location>
        <begin position="121"/>
        <end position="194"/>
    </location>
</feature>
<reference evidence="5" key="1">
    <citation type="journal article" date="2013" name="Genome Announc.">
        <title>Genome Sequence of Halanaerobium saccharolyticum subsp. saccharolyticum Strain DSM 6643T, a Halophilic Hydrogen-Producing Bacterium.</title>
        <authorList>
            <person name="Kivisto A."/>
            <person name="Larjo A."/>
            <person name="Ciranna A."/>
            <person name="Santala V."/>
            <person name="Roos C."/>
            <person name="Karp M."/>
        </authorList>
    </citation>
    <scope>NUCLEOTIDE SEQUENCE [LARGE SCALE GENOMIC DNA]</scope>
    <source>
        <strain evidence="5">DSM 6643</strain>
    </source>
</reference>
<keyword evidence="5" id="KW-1185">Reference proteome</keyword>
<dbReference type="AlphaFoldDB" id="M5DY61"/>
<feature type="transmembrane region" description="Helical" evidence="2">
    <location>
        <begin position="7"/>
        <end position="33"/>
    </location>
</feature>
<dbReference type="RefSeq" id="WP_005487807.1">
    <property type="nucleotide sequence ID" value="NZ_CAUI01000005.1"/>
</dbReference>
<dbReference type="STRING" id="1293054.HSACCH_00647"/>
<keyword evidence="2" id="KW-0812">Transmembrane</keyword>
<name>M5DY61_9FIRM</name>
<organism evidence="4 5">
    <name type="scientific">Halanaerobium saccharolyticum subsp. saccharolyticum DSM 6643</name>
    <dbReference type="NCBI Taxonomy" id="1293054"/>
    <lineage>
        <taxon>Bacteria</taxon>
        <taxon>Bacillati</taxon>
        <taxon>Bacillota</taxon>
        <taxon>Clostridia</taxon>
        <taxon>Halanaerobiales</taxon>
        <taxon>Halanaerobiaceae</taxon>
        <taxon>Halanaerobium</taxon>
    </lineage>
</organism>
<dbReference type="InterPro" id="IPR036680">
    <property type="entry name" value="SPOR-like_sf"/>
</dbReference>
<feature type="compositionally biased region" description="Low complexity" evidence="1">
    <location>
        <begin position="98"/>
        <end position="109"/>
    </location>
</feature>
<accession>M5DY61</accession>
<comment type="caution">
    <text evidence="4">The sequence shown here is derived from an EMBL/GenBank/DDBJ whole genome shotgun (WGS) entry which is preliminary data.</text>
</comment>
<dbReference type="eggNOG" id="ENOG50336PX">
    <property type="taxonomic scope" value="Bacteria"/>
</dbReference>
<feature type="compositionally biased region" description="Polar residues" evidence="1">
    <location>
        <begin position="52"/>
        <end position="90"/>
    </location>
</feature>
<sequence length="195" mass="21558">MNKNENGFSLIIVVIFMSIAALFVGYLMGSWLISFLVEDDTEIAEEQMNTSNVNQQLASENKSQPEEVNNQKNNLTAPSSGQENNVSSTENTDDSRINGDQNNQVQNDQVETETNNSSERGESQAGFAVQIGAFSNYNNALTVKNEVETLGYDLFITDTTPHQVQVVGYSTRNQAEAVLEELKSKGYNGFIVVRE</sequence>
<evidence type="ECO:0000313" key="4">
    <source>
        <dbReference type="EMBL" id="CCU78484.1"/>
    </source>
</evidence>
<dbReference type="OrthoDB" id="2112193at2"/>
<keyword evidence="2" id="KW-1133">Transmembrane helix</keyword>
<evidence type="ECO:0000256" key="1">
    <source>
        <dbReference type="SAM" id="MobiDB-lite"/>
    </source>
</evidence>
<evidence type="ECO:0000259" key="3">
    <source>
        <dbReference type="PROSITE" id="PS51724"/>
    </source>
</evidence>
<dbReference type="Gene3D" id="3.30.70.1070">
    <property type="entry name" value="Sporulation related repeat"/>
    <property type="match status" value="1"/>
</dbReference>
<protein>
    <submittedName>
        <fullName evidence="4">Sporulation related</fullName>
    </submittedName>
</protein>
<feature type="region of interest" description="Disordered" evidence="1">
    <location>
        <begin position="52"/>
        <end position="122"/>
    </location>
</feature>
<dbReference type="Pfam" id="PF05036">
    <property type="entry name" value="SPOR"/>
    <property type="match status" value="1"/>
</dbReference>
<dbReference type="GO" id="GO:0042834">
    <property type="term" value="F:peptidoglycan binding"/>
    <property type="evidence" value="ECO:0007669"/>
    <property type="project" value="InterPro"/>
</dbReference>
<keyword evidence="2" id="KW-0472">Membrane</keyword>
<dbReference type="Proteomes" id="UP000012063">
    <property type="component" value="Unassembled WGS sequence"/>
</dbReference>
<evidence type="ECO:0000256" key="2">
    <source>
        <dbReference type="SAM" id="Phobius"/>
    </source>
</evidence>
<proteinExistence type="predicted"/>
<evidence type="ECO:0000313" key="5">
    <source>
        <dbReference type="Proteomes" id="UP000012063"/>
    </source>
</evidence>
<dbReference type="PROSITE" id="PS51724">
    <property type="entry name" value="SPOR"/>
    <property type="match status" value="1"/>
</dbReference>